<gene>
    <name evidence="2" type="ORF">ACFPK2_04710</name>
</gene>
<feature type="transmembrane region" description="Helical" evidence="1">
    <location>
        <begin position="6"/>
        <end position="26"/>
    </location>
</feature>
<proteinExistence type="predicted"/>
<keyword evidence="1" id="KW-1133">Transmembrane helix</keyword>
<sequence>MNDVLTFLQAYGGVLSLLGSLAVLLLSTKFVTREAHAAALGERDGRIKALADKFDVLDDRVFRVESEIKHLPDKDTAHRMEMAISRLEGRLETMDERLKPVASMASRMQDFMIEQGARAA</sequence>
<keyword evidence="1" id="KW-0472">Membrane</keyword>
<accession>A0ABW0F249</accession>
<keyword evidence="3" id="KW-1185">Reference proteome</keyword>
<evidence type="ECO:0000313" key="3">
    <source>
        <dbReference type="Proteomes" id="UP001595976"/>
    </source>
</evidence>
<comment type="caution">
    <text evidence="2">The sequence shown here is derived from an EMBL/GenBank/DDBJ whole genome shotgun (WGS) entry which is preliminary data.</text>
</comment>
<protein>
    <submittedName>
        <fullName evidence="2">DUF2730 family protein</fullName>
    </submittedName>
</protein>
<evidence type="ECO:0000313" key="2">
    <source>
        <dbReference type="EMBL" id="MFC5292289.1"/>
    </source>
</evidence>
<keyword evidence="1" id="KW-0812">Transmembrane</keyword>
<dbReference type="InterPro" id="IPR020269">
    <property type="entry name" value="Phage_Mu_Releasin"/>
</dbReference>
<organism evidence="2 3">
    <name type="scientific">Bosea minatitlanensis</name>
    <dbReference type="NCBI Taxonomy" id="128782"/>
    <lineage>
        <taxon>Bacteria</taxon>
        <taxon>Pseudomonadati</taxon>
        <taxon>Pseudomonadota</taxon>
        <taxon>Alphaproteobacteria</taxon>
        <taxon>Hyphomicrobiales</taxon>
        <taxon>Boseaceae</taxon>
        <taxon>Bosea</taxon>
    </lineage>
</organism>
<dbReference type="RefSeq" id="WP_260347650.1">
    <property type="nucleotide sequence ID" value="NZ_JAOAOS010000001.1"/>
</dbReference>
<reference evidence="3" key="1">
    <citation type="journal article" date="2019" name="Int. J. Syst. Evol. Microbiol.">
        <title>The Global Catalogue of Microorganisms (GCM) 10K type strain sequencing project: providing services to taxonomists for standard genome sequencing and annotation.</title>
        <authorList>
            <consortium name="The Broad Institute Genomics Platform"/>
            <consortium name="The Broad Institute Genome Sequencing Center for Infectious Disease"/>
            <person name="Wu L."/>
            <person name="Ma J."/>
        </authorList>
    </citation>
    <scope>NUCLEOTIDE SEQUENCE [LARGE SCALE GENOMIC DNA]</scope>
    <source>
        <strain evidence="3">CGMCC 1.15643</strain>
    </source>
</reference>
<dbReference type="EMBL" id="JBHSLI010000001">
    <property type="protein sequence ID" value="MFC5292289.1"/>
    <property type="molecule type" value="Genomic_DNA"/>
</dbReference>
<evidence type="ECO:0000256" key="1">
    <source>
        <dbReference type="SAM" id="Phobius"/>
    </source>
</evidence>
<dbReference type="Pfam" id="PF10805">
    <property type="entry name" value="DUF2730"/>
    <property type="match status" value="1"/>
</dbReference>
<name>A0ABW0F249_9HYPH</name>
<dbReference type="Proteomes" id="UP001595976">
    <property type="component" value="Unassembled WGS sequence"/>
</dbReference>